<gene>
    <name evidence="5" type="ORF">BLNAU_17168</name>
</gene>
<dbReference type="InterPro" id="IPR011009">
    <property type="entry name" value="Kinase-like_dom_sf"/>
</dbReference>
<keyword evidence="5" id="KW-0418">Kinase</keyword>
<dbReference type="PROSITE" id="PS50011">
    <property type="entry name" value="PROTEIN_KINASE_DOM"/>
    <property type="match status" value="1"/>
</dbReference>
<dbReference type="GO" id="GO:0004674">
    <property type="term" value="F:protein serine/threonine kinase activity"/>
    <property type="evidence" value="ECO:0007669"/>
    <property type="project" value="UniProtKB-KW"/>
</dbReference>
<keyword evidence="6" id="KW-1185">Reference proteome</keyword>
<dbReference type="PANTHER" id="PTHR45832">
    <property type="entry name" value="SERINE/THREONINE-PROTEIN KINASE SAMKA-RELATED-RELATED"/>
    <property type="match status" value="1"/>
</dbReference>
<dbReference type="EMBL" id="JARBJD010000188">
    <property type="protein sequence ID" value="KAK2947941.1"/>
    <property type="molecule type" value="Genomic_DNA"/>
</dbReference>
<comment type="similarity">
    <text evidence="1">Belongs to the protein kinase superfamily. STE Ser/Thr protein kinase family. STE20 subfamily.</text>
</comment>
<keyword evidence="3" id="KW-0067">ATP-binding</keyword>
<dbReference type="Pfam" id="PF00069">
    <property type="entry name" value="Pkinase"/>
    <property type="match status" value="1"/>
</dbReference>
<dbReference type="InterPro" id="IPR000719">
    <property type="entry name" value="Prot_kinase_dom"/>
</dbReference>
<protein>
    <submittedName>
        <fullName evidence="5">Serine/threonine protein kinase</fullName>
    </submittedName>
</protein>
<comment type="caution">
    <text evidence="5">The sequence shown here is derived from an EMBL/GenBank/DDBJ whole genome shotgun (WGS) entry which is preliminary data.</text>
</comment>
<dbReference type="InterPro" id="IPR051931">
    <property type="entry name" value="PAK3-like"/>
</dbReference>
<sequence>MKVLPFTSEEDFNKNEHEIAKLQKYQHSNVVRLVEVIEGDAAHYVVLELCSCSLADRVSEVRKLGTMMDRVTVFRIVSDVLAGLGFLHSRNEVYGDVKPSNILIGFDGRAKLGDFGGVVGVGTQKTSNSAECGTMQFWGPEMFVVGGNGVLGSQAGDMWAFGLIVLELLTGESWICGTNAVEIASSVGGFDVVSVCRQASMSSSVESLLCFLLSKNPQERLSSAELIRSGRLRSILGEETPLSQFLREELDSSTASFQAQLTERNDTITKQANLMTEQATTISELTKKLGEYVAMEKRQTDKPNTTHSKVVAVENPKTEAAKDVKRIGGSVDPENAITVWNPNHFRKEGRRITRFGVIDSSKLEQSKTGDLYDQPGASVFYLNYGSVHQNGKKIASGNQKAKPNSVVTIELDMNRHTLVLFVDDERQPHSLANIPQNVRFALEIYYTNKSADIVSFEEVSARK</sequence>
<evidence type="ECO:0000256" key="1">
    <source>
        <dbReference type="ARBA" id="ARBA00008874"/>
    </source>
</evidence>
<evidence type="ECO:0000313" key="5">
    <source>
        <dbReference type="EMBL" id="KAK2947941.1"/>
    </source>
</evidence>
<keyword evidence="5" id="KW-0808">Transferase</keyword>
<keyword evidence="2" id="KW-0547">Nucleotide-binding</keyword>
<evidence type="ECO:0000259" key="4">
    <source>
        <dbReference type="PROSITE" id="PS50011"/>
    </source>
</evidence>
<dbReference type="Proteomes" id="UP001281761">
    <property type="component" value="Unassembled WGS sequence"/>
</dbReference>
<name>A0ABQ9X7P7_9EUKA</name>
<feature type="domain" description="Protein kinase" evidence="4">
    <location>
        <begin position="1"/>
        <end position="236"/>
    </location>
</feature>
<evidence type="ECO:0000256" key="3">
    <source>
        <dbReference type="ARBA" id="ARBA00022840"/>
    </source>
</evidence>
<evidence type="ECO:0000313" key="6">
    <source>
        <dbReference type="Proteomes" id="UP001281761"/>
    </source>
</evidence>
<dbReference type="Gene3D" id="1.10.510.10">
    <property type="entry name" value="Transferase(Phosphotransferase) domain 1"/>
    <property type="match status" value="1"/>
</dbReference>
<evidence type="ECO:0000256" key="2">
    <source>
        <dbReference type="ARBA" id="ARBA00022741"/>
    </source>
</evidence>
<proteinExistence type="inferred from homology"/>
<accession>A0ABQ9X7P7</accession>
<keyword evidence="5" id="KW-0723">Serine/threonine-protein kinase</keyword>
<dbReference type="SUPFAM" id="SSF56112">
    <property type="entry name" value="Protein kinase-like (PK-like)"/>
    <property type="match status" value="1"/>
</dbReference>
<dbReference type="PANTHER" id="PTHR45832:SF22">
    <property type="entry name" value="SERINE_THREONINE-PROTEIN KINASE SAMKA-RELATED"/>
    <property type="match status" value="1"/>
</dbReference>
<reference evidence="5 6" key="1">
    <citation type="journal article" date="2022" name="bioRxiv">
        <title>Genomics of Preaxostyla Flagellates Illuminates Evolutionary Transitions and the Path Towards Mitochondrial Loss.</title>
        <authorList>
            <person name="Novak L.V.F."/>
            <person name="Treitli S.C."/>
            <person name="Pyrih J."/>
            <person name="Halakuc P."/>
            <person name="Pipaliya S.V."/>
            <person name="Vacek V."/>
            <person name="Brzon O."/>
            <person name="Soukal P."/>
            <person name="Eme L."/>
            <person name="Dacks J.B."/>
            <person name="Karnkowska A."/>
            <person name="Elias M."/>
            <person name="Hampl V."/>
        </authorList>
    </citation>
    <scope>NUCLEOTIDE SEQUENCE [LARGE SCALE GENOMIC DNA]</scope>
    <source>
        <strain evidence="5">NAU3</strain>
        <tissue evidence="5">Gut</tissue>
    </source>
</reference>
<organism evidence="5 6">
    <name type="scientific">Blattamonas nauphoetae</name>
    <dbReference type="NCBI Taxonomy" id="2049346"/>
    <lineage>
        <taxon>Eukaryota</taxon>
        <taxon>Metamonada</taxon>
        <taxon>Preaxostyla</taxon>
        <taxon>Oxymonadida</taxon>
        <taxon>Blattamonas</taxon>
    </lineage>
</organism>
<dbReference type="SMART" id="SM00220">
    <property type="entry name" value="S_TKc"/>
    <property type="match status" value="1"/>
</dbReference>